<keyword evidence="3" id="KW-1185">Reference proteome</keyword>
<proteinExistence type="predicted"/>
<dbReference type="HOGENOM" id="CLU_2609988_0_0_1"/>
<dbReference type="AlphaFoldDB" id="A0A0E0GP42"/>
<reference evidence="2" key="1">
    <citation type="submission" date="2015-04" db="UniProtKB">
        <authorList>
            <consortium name="EnsemblPlants"/>
        </authorList>
    </citation>
    <scope>IDENTIFICATION</scope>
    <source>
        <strain evidence="2">SL10</strain>
    </source>
</reference>
<accession>A0A0E0GP42</accession>
<protein>
    <submittedName>
        <fullName evidence="2">Uncharacterized protein</fullName>
    </submittedName>
</protein>
<name>A0A0E0GP42_ORYNI</name>
<dbReference type="Gramene" id="ONIVA03G23270.1">
    <property type="protein sequence ID" value="ONIVA03G23270.1"/>
    <property type="gene ID" value="ONIVA03G23270"/>
</dbReference>
<feature type="compositionally biased region" description="Acidic residues" evidence="1">
    <location>
        <begin position="1"/>
        <end position="17"/>
    </location>
</feature>
<evidence type="ECO:0000313" key="3">
    <source>
        <dbReference type="Proteomes" id="UP000006591"/>
    </source>
</evidence>
<dbReference type="Proteomes" id="UP000006591">
    <property type="component" value="Chromosome 3"/>
</dbReference>
<evidence type="ECO:0000313" key="2">
    <source>
        <dbReference type="EnsemblPlants" id="ONIVA03G23270.1"/>
    </source>
</evidence>
<sequence>MSVDENEEHDEEEEDARDDSMERLLFSVQLRGMVLVKKRRRERQQLDLRTRRYVCNGIANALQQQRRLNNARAVGQSGG</sequence>
<evidence type="ECO:0000256" key="1">
    <source>
        <dbReference type="SAM" id="MobiDB-lite"/>
    </source>
</evidence>
<reference evidence="2" key="2">
    <citation type="submission" date="2018-04" db="EMBL/GenBank/DDBJ databases">
        <title>OnivRS2 (Oryza nivara Reference Sequence Version 2).</title>
        <authorList>
            <person name="Zhang J."/>
            <person name="Kudrna D."/>
            <person name="Lee S."/>
            <person name="Talag J."/>
            <person name="Rajasekar S."/>
            <person name="Welchert J."/>
            <person name="Hsing Y.-I."/>
            <person name="Wing R.A."/>
        </authorList>
    </citation>
    <scope>NUCLEOTIDE SEQUENCE [LARGE SCALE GENOMIC DNA]</scope>
    <source>
        <strain evidence="2">SL10</strain>
    </source>
</reference>
<dbReference type="EnsemblPlants" id="ONIVA03G23270.1">
    <property type="protein sequence ID" value="ONIVA03G23270.1"/>
    <property type="gene ID" value="ONIVA03G23270"/>
</dbReference>
<organism evidence="2">
    <name type="scientific">Oryza nivara</name>
    <name type="common">Indian wild rice</name>
    <name type="synonym">Oryza sativa f. spontanea</name>
    <dbReference type="NCBI Taxonomy" id="4536"/>
    <lineage>
        <taxon>Eukaryota</taxon>
        <taxon>Viridiplantae</taxon>
        <taxon>Streptophyta</taxon>
        <taxon>Embryophyta</taxon>
        <taxon>Tracheophyta</taxon>
        <taxon>Spermatophyta</taxon>
        <taxon>Magnoliopsida</taxon>
        <taxon>Liliopsida</taxon>
        <taxon>Poales</taxon>
        <taxon>Poaceae</taxon>
        <taxon>BOP clade</taxon>
        <taxon>Oryzoideae</taxon>
        <taxon>Oryzeae</taxon>
        <taxon>Oryzinae</taxon>
        <taxon>Oryza</taxon>
    </lineage>
</organism>
<feature type="region of interest" description="Disordered" evidence="1">
    <location>
        <begin position="1"/>
        <end position="20"/>
    </location>
</feature>